<proteinExistence type="predicted"/>
<keyword evidence="1" id="KW-0732">Signal</keyword>
<reference evidence="2" key="1">
    <citation type="journal article" date="2013" name="Nat. Commun.">
        <title>Whole-genome sequencing of Oryza brachyantha reveals mechanisms underlying Oryza genome evolution.</title>
        <authorList>
            <person name="Chen J."/>
            <person name="Huang Q."/>
            <person name="Gao D."/>
            <person name="Wang J."/>
            <person name="Lang Y."/>
            <person name="Liu T."/>
            <person name="Li B."/>
            <person name="Bai Z."/>
            <person name="Luis Goicoechea J."/>
            <person name="Liang C."/>
            <person name="Chen C."/>
            <person name="Zhang W."/>
            <person name="Sun S."/>
            <person name="Liao Y."/>
            <person name="Zhang X."/>
            <person name="Yang L."/>
            <person name="Song C."/>
            <person name="Wang M."/>
            <person name="Shi J."/>
            <person name="Liu G."/>
            <person name="Liu J."/>
            <person name="Zhou H."/>
            <person name="Zhou W."/>
            <person name="Yu Q."/>
            <person name="An N."/>
            <person name="Chen Y."/>
            <person name="Cai Q."/>
            <person name="Wang B."/>
            <person name="Liu B."/>
            <person name="Min J."/>
            <person name="Huang Y."/>
            <person name="Wu H."/>
            <person name="Li Z."/>
            <person name="Zhang Y."/>
            <person name="Yin Y."/>
            <person name="Song W."/>
            <person name="Jiang J."/>
            <person name="Jackson S.A."/>
            <person name="Wing R.A."/>
            <person name="Wang J."/>
            <person name="Chen M."/>
        </authorList>
    </citation>
    <scope>NUCLEOTIDE SEQUENCE [LARGE SCALE GENOMIC DNA]</scope>
    <source>
        <strain evidence="2">cv. IRGC 101232</strain>
    </source>
</reference>
<evidence type="ECO:0000313" key="3">
    <source>
        <dbReference type="Proteomes" id="UP000006038"/>
    </source>
</evidence>
<dbReference type="InterPro" id="IPR002160">
    <property type="entry name" value="Prot_inh_Kunz-lg"/>
</dbReference>
<dbReference type="Gene3D" id="2.80.10.50">
    <property type="match status" value="1"/>
</dbReference>
<dbReference type="PROSITE" id="PS00283">
    <property type="entry name" value="SOYBEAN_KUNITZ"/>
    <property type="match status" value="1"/>
</dbReference>
<dbReference type="Proteomes" id="UP000006038">
    <property type="component" value="Chromosome 4"/>
</dbReference>
<evidence type="ECO:0008006" key="4">
    <source>
        <dbReference type="Google" id="ProtNLM"/>
    </source>
</evidence>
<evidence type="ECO:0000256" key="1">
    <source>
        <dbReference type="SAM" id="SignalP"/>
    </source>
</evidence>
<dbReference type="PROSITE" id="PS51257">
    <property type="entry name" value="PROKAR_LIPOPROTEIN"/>
    <property type="match status" value="1"/>
</dbReference>
<reference evidence="2" key="2">
    <citation type="submission" date="2013-04" db="UniProtKB">
        <authorList>
            <consortium name="EnsemblPlants"/>
        </authorList>
    </citation>
    <scope>IDENTIFICATION</scope>
</reference>
<dbReference type="SUPFAM" id="SSF50386">
    <property type="entry name" value="STI-like"/>
    <property type="match status" value="1"/>
</dbReference>
<dbReference type="EnsemblPlants" id="OB04G26380.1">
    <property type="protein sequence ID" value="OB04G26380.1"/>
    <property type="gene ID" value="OB04G26380"/>
</dbReference>
<dbReference type="CDD" id="cd23373">
    <property type="entry name" value="beta-trefoil_STI_ASI"/>
    <property type="match status" value="1"/>
</dbReference>
<evidence type="ECO:0000313" key="2">
    <source>
        <dbReference type="EnsemblPlants" id="OB04G26380.1"/>
    </source>
</evidence>
<dbReference type="HOGENOM" id="CLU_090145_0_0_1"/>
<dbReference type="PANTHER" id="PTHR33107:SF5">
    <property type="entry name" value="KUNITZ TRYPSIN INHIBITOR 5"/>
    <property type="match status" value="1"/>
</dbReference>
<dbReference type="eggNOG" id="ENOG502S0PJ">
    <property type="taxonomic scope" value="Eukaryota"/>
</dbReference>
<sequence>MHKPEQDKKVSAMVSFRLPLILLVSLLGISLSCGAALPPPVYDTDGHELSAAESYYVLPAIPGHGGGLTMAPRVFPCPLLVAQETDERRKGFTVRFTPWGGGAAAASPDKTTIRVSTDVRIRFNAATTCVQSTEWHIGDEPLTGVRRVVTGPVIGPSPGGRENAFRVERYGGGGYKLASCRDSCQDLGVSRDGARAWLGASQPAHVVVFKKASKNKYLCNWVDRASVMFTAVFRVGVAIAKSQRPWTAVIGSPTSLHFTDLSSYRKIETS</sequence>
<feature type="chain" id="PRO_5003773183" description="Alpha-amylase/subtilisin inhibitor" evidence="1">
    <location>
        <begin position="35"/>
        <end position="270"/>
    </location>
</feature>
<dbReference type="GO" id="GO:0015066">
    <property type="term" value="F:alpha-amylase inhibitor activity"/>
    <property type="evidence" value="ECO:0007669"/>
    <property type="project" value="EnsemblPlants"/>
</dbReference>
<dbReference type="Gramene" id="OB04G26380.1">
    <property type="protein sequence ID" value="OB04G26380.1"/>
    <property type="gene ID" value="OB04G26380"/>
</dbReference>
<dbReference type="STRING" id="4533.J3LZR3"/>
<dbReference type="InterPro" id="IPR011065">
    <property type="entry name" value="Kunitz_inhibitor_STI-like_sf"/>
</dbReference>
<dbReference type="GO" id="GO:0004867">
    <property type="term" value="F:serine-type endopeptidase inhibitor activity"/>
    <property type="evidence" value="ECO:0007669"/>
    <property type="project" value="EnsemblPlants"/>
</dbReference>
<accession>J3LZR3</accession>
<keyword evidence="3" id="KW-1185">Reference proteome</keyword>
<dbReference type="AlphaFoldDB" id="J3LZR3"/>
<dbReference type="PANTHER" id="PTHR33107">
    <property type="entry name" value="KUNITZ TRYPSIN INHIBITOR 2"/>
    <property type="match status" value="1"/>
</dbReference>
<dbReference type="PRINTS" id="PR00291">
    <property type="entry name" value="KUNITZINHBTR"/>
</dbReference>
<dbReference type="SMART" id="SM00452">
    <property type="entry name" value="STI"/>
    <property type="match status" value="1"/>
</dbReference>
<dbReference type="Pfam" id="PF00197">
    <property type="entry name" value="Kunitz_legume"/>
    <property type="match status" value="1"/>
</dbReference>
<dbReference type="OMA" id="DLNIVFF"/>
<name>J3LZR3_ORYBR</name>
<organism evidence="2">
    <name type="scientific">Oryza brachyantha</name>
    <name type="common">malo sina</name>
    <dbReference type="NCBI Taxonomy" id="4533"/>
    <lineage>
        <taxon>Eukaryota</taxon>
        <taxon>Viridiplantae</taxon>
        <taxon>Streptophyta</taxon>
        <taxon>Embryophyta</taxon>
        <taxon>Tracheophyta</taxon>
        <taxon>Spermatophyta</taxon>
        <taxon>Magnoliopsida</taxon>
        <taxon>Liliopsida</taxon>
        <taxon>Poales</taxon>
        <taxon>Poaceae</taxon>
        <taxon>BOP clade</taxon>
        <taxon>Oryzoideae</taxon>
        <taxon>Oryzeae</taxon>
        <taxon>Oryzinae</taxon>
        <taxon>Oryza</taxon>
    </lineage>
</organism>
<feature type="signal peptide" evidence="1">
    <location>
        <begin position="1"/>
        <end position="34"/>
    </location>
</feature>
<dbReference type="MEROPS" id="I03.004"/>
<protein>
    <recommendedName>
        <fullName evidence="4">Alpha-amylase/subtilisin inhibitor</fullName>
    </recommendedName>
</protein>